<evidence type="ECO:0000313" key="1">
    <source>
        <dbReference type="EMBL" id="SDE29725.1"/>
    </source>
</evidence>
<proteinExistence type="predicted"/>
<keyword evidence="2" id="KW-1185">Reference proteome</keyword>
<name>A0A1G7BU61_9RHOB</name>
<reference evidence="2" key="1">
    <citation type="submission" date="2016-10" db="EMBL/GenBank/DDBJ databases">
        <authorList>
            <person name="Varghese N."/>
            <person name="Submissions S."/>
        </authorList>
    </citation>
    <scope>NUCLEOTIDE SEQUENCE [LARGE SCALE GENOMIC DNA]</scope>
    <source>
        <strain evidence="2">DSM 10146</strain>
    </source>
</reference>
<dbReference type="PROSITE" id="PS51257">
    <property type="entry name" value="PROKAR_LIPOPROTEIN"/>
    <property type="match status" value="1"/>
</dbReference>
<protein>
    <submittedName>
        <fullName evidence="1">Uncharacterized protein</fullName>
    </submittedName>
</protein>
<evidence type="ECO:0000313" key="2">
    <source>
        <dbReference type="Proteomes" id="UP000198994"/>
    </source>
</evidence>
<sequence>MRNAFAIPLLGLLVLAACGTPQERCISDASGPWRSAVQERERIAKDLARGYTYKTEFETRSRYVPCRTRGGFMSYCWDNDTQPVTRRVPVDKAALQARDAELARAIPSLRTNAQRDVAQCRALYPEEAEAPT</sequence>
<dbReference type="Proteomes" id="UP000198994">
    <property type="component" value="Unassembled WGS sequence"/>
</dbReference>
<dbReference type="STRING" id="282683.SAMN04488105_102345"/>
<organism evidence="1 2">
    <name type="scientific">Salipiger thiooxidans</name>
    <dbReference type="NCBI Taxonomy" id="282683"/>
    <lineage>
        <taxon>Bacteria</taxon>
        <taxon>Pseudomonadati</taxon>
        <taxon>Pseudomonadota</taxon>
        <taxon>Alphaproteobacteria</taxon>
        <taxon>Rhodobacterales</taxon>
        <taxon>Roseobacteraceae</taxon>
        <taxon>Salipiger</taxon>
    </lineage>
</organism>
<dbReference type="AlphaFoldDB" id="A0A1G7BU61"/>
<gene>
    <name evidence="1" type="ORF">SAMN04488105_102345</name>
</gene>
<dbReference type="OrthoDB" id="7875456at2"/>
<dbReference type="RefSeq" id="WP_008883803.1">
    <property type="nucleotide sequence ID" value="NZ_FNAV01000002.1"/>
</dbReference>
<dbReference type="EMBL" id="FNAV01000002">
    <property type="protein sequence ID" value="SDE29725.1"/>
    <property type="molecule type" value="Genomic_DNA"/>
</dbReference>
<accession>A0A1G7BU61</accession>